<dbReference type="AlphaFoldDB" id="A0A7J7D012"/>
<dbReference type="FunCoup" id="A0A7J7D012">
    <property type="interactions" value="772"/>
</dbReference>
<dbReference type="InParanoid" id="A0A7J7D012"/>
<gene>
    <name evidence="4" type="ORF">HS088_TW12G00915</name>
</gene>
<evidence type="ECO:0000313" key="5">
    <source>
        <dbReference type="Proteomes" id="UP000593562"/>
    </source>
</evidence>
<feature type="repeat" description="PPR" evidence="2">
    <location>
        <begin position="354"/>
        <end position="388"/>
    </location>
</feature>
<feature type="repeat" description="PPR" evidence="2">
    <location>
        <begin position="253"/>
        <end position="287"/>
    </location>
</feature>
<feature type="chain" id="PRO_5029549417" evidence="3">
    <location>
        <begin position="19"/>
        <end position="620"/>
    </location>
</feature>
<dbReference type="NCBIfam" id="TIGR00756">
    <property type="entry name" value="PPR"/>
    <property type="match status" value="6"/>
</dbReference>
<evidence type="ECO:0000256" key="3">
    <source>
        <dbReference type="SAM" id="SignalP"/>
    </source>
</evidence>
<accession>A0A7J7D012</accession>
<feature type="repeat" description="PPR" evidence="2">
    <location>
        <begin position="323"/>
        <end position="353"/>
    </location>
</feature>
<name>A0A7J7D012_TRIWF</name>
<reference evidence="4 5" key="1">
    <citation type="journal article" date="2020" name="Nat. Commun.">
        <title>Genome of Tripterygium wilfordii and identification of cytochrome P450 involved in triptolide biosynthesis.</title>
        <authorList>
            <person name="Tu L."/>
            <person name="Su P."/>
            <person name="Zhang Z."/>
            <person name="Gao L."/>
            <person name="Wang J."/>
            <person name="Hu T."/>
            <person name="Zhou J."/>
            <person name="Zhang Y."/>
            <person name="Zhao Y."/>
            <person name="Liu Y."/>
            <person name="Song Y."/>
            <person name="Tong Y."/>
            <person name="Lu Y."/>
            <person name="Yang J."/>
            <person name="Xu C."/>
            <person name="Jia M."/>
            <person name="Peters R.J."/>
            <person name="Huang L."/>
            <person name="Gao W."/>
        </authorList>
    </citation>
    <scope>NUCLEOTIDE SEQUENCE [LARGE SCALE GENOMIC DNA]</scope>
    <source>
        <strain evidence="5">cv. XIE 37</strain>
        <tissue evidence="4">Leaf</tissue>
    </source>
</reference>
<keyword evidence="1" id="KW-0677">Repeat</keyword>
<dbReference type="Pfam" id="PF13041">
    <property type="entry name" value="PPR_2"/>
    <property type="match status" value="3"/>
</dbReference>
<keyword evidence="5" id="KW-1185">Reference proteome</keyword>
<feature type="repeat" description="PPR" evidence="2">
    <location>
        <begin position="525"/>
        <end position="555"/>
    </location>
</feature>
<dbReference type="GO" id="GO:0003723">
    <property type="term" value="F:RNA binding"/>
    <property type="evidence" value="ECO:0007669"/>
    <property type="project" value="InterPro"/>
</dbReference>
<dbReference type="InterPro" id="IPR046960">
    <property type="entry name" value="PPR_At4g14850-like_plant"/>
</dbReference>
<dbReference type="InterPro" id="IPR002885">
    <property type="entry name" value="PPR_rpt"/>
</dbReference>
<dbReference type="PANTHER" id="PTHR47926">
    <property type="entry name" value="PENTATRICOPEPTIDE REPEAT-CONTAINING PROTEIN"/>
    <property type="match status" value="1"/>
</dbReference>
<evidence type="ECO:0000313" key="4">
    <source>
        <dbReference type="EMBL" id="KAF5739705.1"/>
    </source>
</evidence>
<dbReference type="GO" id="GO:0009451">
    <property type="term" value="P:RNA modification"/>
    <property type="evidence" value="ECO:0007669"/>
    <property type="project" value="InterPro"/>
</dbReference>
<protein>
    <submittedName>
        <fullName evidence="4">Pentatricopeptide repeat-containing protein</fullName>
    </submittedName>
</protein>
<evidence type="ECO:0000256" key="2">
    <source>
        <dbReference type="PROSITE-ProRule" id="PRU00708"/>
    </source>
</evidence>
<comment type="caution">
    <text evidence="4">The sequence shown here is derived from an EMBL/GenBank/DDBJ whole genome shotgun (WGS) entry which is preliminary data.</text>
</comment>
<dbReference type="InterPro" id="IPR011990">
    <property type="entry name" value="TPR-like_helical_dom_sf"/>
</dbReference>
<feature type="signal peptide" evidence="3">
    <location>
        <begin position="1"/>
        <end position="18"/>
    </location>
</feature>
<keyword evidence="3" id="KW-0732">Signal</keyword>
<feature type="repeat" description="PPR" evidence="2">
    <location>
        <begin position="455"/>
        <end position="489"/>
    </location>
</feature>
<dbReference type="FunFam" id="1.25.40.10:FF:000983">
    <property type="entry name" value="Pentatricopeptide repeat-containing protein, chloroplastic"/>
    <property type="match status" value="1"/>
</dbReference>
<feature type="repeat" description="PPR" evidence="2">
    <location>
        <begin position="153"/>
        <end position="187"/>
    </location>
</feature>
<organism evidence="4 5">
    <name type="scientific">Tripterygium wilfordii</name>
    <name type="common">Thunder God vine</name>
    <dbReference type="NCBI Taxonomy" id="458696"/>
    <lineage>
        <taxon>Eukaryota</taxon>
        <taxon>Viridiplantae</taxon>
        <taxon>Streptophyta</taxon>
        <taxon>Embryophyta</taxon>
        <taxon>Tracheophyta</taxon>
        <taxon>Spermatophyta</taxon>
        <taxon>Magnoliopsida</taxon>
        <taxon>eudicotyledons</taxon>
        <taxon>Gunneridae</taxon>
        <taxon>Pentapetalae</taxon>
        <taxon>rosids</taxon>
        <taxon>fabids</taxon>
        <taxon>Celastrales</taxon>
        <taxon>Celastraceae</taxon>
        <taxon>Tripterygium</taxon>
    </lineage>
</organism>
<dbReference type="FunFam" id="1.25.40.10:FF:000031">
    <property type="entry name" value="Pentatricopeptide repeat-containing protein mitochondrial"/>
    <property type="match status" value="1"/>
</dbReference>
<sequence>MLPLTFLSLNSTFFQLHASLFAIQPPQFPKLKSTPRAWYCNFRNPENFQCFSYKNPSSASHFHGSITTPSSNEDHVADLPDTSSVSQCPVYGVLARWIRSSRKVEDLKTIHARAFKCLRYHMVYVDNNLISKYIRFGKLADARKVFDKMSKPNIVSWTAIINGYLSLGSDDEAFWLFNAFLMSGVRANGRMYVCLLNMCGKRVDYELGKQIHACAIKGDWRNLIVDSAVVCFYVQCGKLTNAFCAFDQMTERDVVCWTAIITACSQQGQGEKAFAMFSQMISDGFSPNEFTACSVLKACGEEKSLRFGRQLHGAIMKNVYKNDVFIGTSLVDMYAKCGEISDSRKVFDRMLSKNMVTWTSIIGGYAREGLGEEAISLFQVMKRRRLVANNLTVVSILRACGSIGALQTGREVHAQIVKNSLQSNVYLGSTLVWFYCKCGESLVASKVLHQIPSRDVISWTAIISGHTGFGHEPEALEFLKEMMEEGVEPNSFTYSSALKACANLEAVKHGQLIHSLANKMPELSNVFVGSALIQMYAKCGYLSDAIQVFDSMEDRNSVSWKSMIMGYARNGNCGEALKLIYQMQAEGFEVDDYVLSKVITSGGDLNRETKPSSNYYLQSS</sequence>
<dbReference type="Proteomes" id="UP000593562">
    <property type="component" value="Unassembled WGS sequence"/>
</dbReference>
<dbReference type="PROSITE" id="PS51375">
    <property type="entry name" value="PPR"/>
    <property type="match status" value="7"/>
</dbReference>
<dbReference type="FunFam" id="1.25.40.10:FF:000285">
    <property type="entry name" value="Pentatricopeptide repeat-containing protein, chloroplastic"/>
    <property type="match status" value="1"/>
</dbReference>
<proteinExistence type="predicted"/>
<dbReference type="PANTHER" id="PTHR47926:SF533">
    <property type="entry name" value="DYW DOMAIN-CONTAINING PROTEIN"/>
    <property type="match status" value="1"/>
</dbReference>
<dbReference type="EMBL" id="JAAARO010000012">
    <property type="protein sequence ID" value="KAF5739705.1"/>
    <property type="molecule type" value="Genomic_DNA"/>
</dbReference>
<dbReference type="Pfam" id="PF01535">
    <property type="entry name" value="PPR"/>
    <property type="match status" value="4"/>
</dbReference>
<dbReference type="FunFam" id="1.25.40.10:FF:000730">
    <property type="entry name" value="Pentatricopeptide repeat-containing protein, chloroplastic"/>
    <property type="match status" value="1"/>
</dbReference>
<evidence type="ECO:0000256" key="1">
    <source>
        <dbReference type="ARBA" id="ARBA00022737"/>
    </source>
</evidence>
<dbReference type="Gene3D" id="1.25.40.10">
    <property type="entry name" value="Tetratricopeptide repeat domain"/>
    <property type="match status" value="5"/>
</dbReference>
<dbReference type="OrthoDB" id="185373at2759"/>
<feature type="repeat" description="PPR" evidence="2">
    <location>
        <begin position="556"/>
        <end position="590"/>
    </location>
</feature>